<dbReference type="HAMAP" id="MF_00265">
    <property type="entry name" value="VapC_Nob1"/>
    <property type="match status" value="1"/>
</dbReference>
<evidence type="ECO:0000256" key="6">
    <source>
        <dbReference type="SAM" id="MobiDB-lite"/>
    </source>
</evidence>
<keyword evidence="5" id="KW-0800">Toxin</keyword>
<dbReference type="Pfam" id="PF01850">
    <property type="entry name" value="PIN"/>
    <property type="match status" value="1"/>
</dbReference>
<keyword evidence="3 5" id="KW-0479">Metal-binding</keyword>
<dbReference type="GO" id="GO:0016787">
    <property type="term" value="F:hydrolase activity"/>
    <property type="evidence" value="ECO:0007669"/>
    <property type="project" value="UniProtKB-KW"/>
</dbReference>
<keyword evidence="5" id="KW-0460">Magnesium</keyword>
<feature type="binding site" evidence="5">
    <location>
        <position position="8"/>
    </location>
    <ligand>
        <name>Mg(2+)</name>
        <dbReference type="ChEBI" id="CHEBI:18420"/>
    </ligand>
</feature>
<evidence type="ECO:0000313" key="9">
    <source>
        <dbReference type="Proteomes" id="UP000445000"/>
    </source>
</evidence>
<feature type="region of interest" description="Disordered" evidence="6">
    <location>
        <begin position="144"/>
        <end position="169"/>
    </location>
</feature>
<dbReference type="AlphaFoldDB" id="A0A829Y970"/>
<protein>
    <recommendedName>
        <fullName evidence="5">Ribonuclease VapC</fullName>
        <shortName evidence="5">RNase VapC</shortName>
        <ecNumber evidence="5">3.1.-.-</ecNumber>
    </recommendedName>
    <alternativeName>
        <fullName evidence="5">Toxin VapC</fullName>
    </alternativeName>
</protein>
<dbReference type="InterPro" id="IPR029060">
    <property type="entry name" value="PIN-like_dom_sf"/>
</dbReference>
<evidence type="ECO:0000256" key="5">
    <source>
        <dbReference type="HAMAP-Rule" id="MF_00265"/>
    </source>
</evidence>
<comment type="function">
    <text evidence="5">Toxic component of a toxin-antitoxin (TA) system. An RNase.</text>
</comment>
<keyword evidence="9" id="KW-1185">Reference proteome</keyword>
<dbReference type="InterPro" id="IPR002716">
    <property type="entry name" value="PIN_dom"/>
</dbReference>
<dbReference type="GO" id="GO:0004540">
    <property type="term" value="F:RNA nuclease activity"/>
    <property type="evidence" value="ECO:0007669"/>
    <property type="project" value="InterPro"/>
</dbReference>
<comment type="caution">
    <text evidence="8">The sequence shown here is derived from an EMBL/GenBank/DDBJ whole genome shotgun (WGS) entry which is preliminary data.</text>
</comment>
<reference evidence="9" key="1">
    <citation type="submission" date="2020-01" db="EMBL/GenBank/DDBJ databases">
        <title>'Steroidobacter agaridevorans' sp. nov., agar-degrading bacteria isolated from rhizosphere soils.</title>
        <authorList>
            <person name="Ikenaga M."/>
            <person name="Kataoka M."/>
            <person name="Murouchi A."/>
            <person name="Katsuragi S."/>
            <person name="Sakai M."/>
        </authorList>
    </citation>
    <scope>NUCLEOTIDE SEQUENCE [LARGE SCALE GENOMIC DNA]</scope>
    <source>
        <strain evidence="9">YU21-B</strain>
    </source>
</reference>
<keyword evidence="1 5" id="KW-1277">Toxin-antitoxin system</keyword>
<feature type="domain" description="PIN" evidence="7">
    <location>
        <begin position="5"/>
        <end position="121"/>
    </location>
</feature>
<sequence>MTAIVFVDTNILVYAYDPAAGEKHIRATRALERLWEEQLGRVSVQVLQEFYVTATQKLKTPRANAREVVQTYAPWVQSPTTPEIIMRASDLSESARLSFWDALIVASAEQAEASQLYTEDLNAGQIIAGVKIINPLVPTEYDLSPATPGSVHEPTPPTYARRRRGRAAG</sequence>
<dbReference type="GO" id="GO:0090729">
    <property type="term" value="F:toxin activity"/>
    <property type="evidence" value="ECO:0007669"/>
    <property type="project" value="UniProtKB-KW"/>
</dbReference>
<organism evidence="8 9">
    <name type="scientific">Steroidobacter agaridevorans</name>
    <dbReference type="NCBI Taxonomy" id="2695856"/>
    <lineage>
        <taxon>Bacteria</taxon>
        <taxon>Pseudomonadati</taxon>
        <taxon>Pseudomonadota</taxon>
        <taxon>Gammaproteobacteria</taxon>
        <taxon>Steroidobacterales</taxon>
        <taxon>Steroidobacteraceae</taxon>
        <taxon>Steroidobacter</taxon>
    </lineage>
</organism>
<dbReference type="Gene3D" id="3.40.50.1010">
    <property type="entry name" value="5'-nuclease"/>
    <property type="match status" value="1"/>
</dbReference>
<dbReference type="Proteomes" id="UP000445000">
    <property type="component" value="Unassembled WGS sequence"/>
</dbReference>
<accession>A0A829Y970</accession>
<comment type="cofactor">
    <cofactor evidence="5">
        <name>Mg(2+)</name>
        <dbReference type="ChEBI" id="CHEBI:18420"/>
    </cofactor>
</comment>
<keyword evidence="2 5" id="KW-0540">Nuclease</keyword>
<evidence type="ECO:0000256" key="2">
    <source>
        <dbReference type="ARBA" id="ARBA00022722"/>
    </source>
</evidence>
<feature type="binding site" evidence="5">
    <location>
        <position position="101"/>
    </location>
    <ligand>
        <name>Mg(2+)</name>
        <dbReference type="ChEBI" id="CHEBI:18420"/>
    </ligand>
</feature>
<evidence type="ECO:0000256" key="1">
    <source>
        <dbReference type="ARBA" id="ARBA00022649"/>
    </source>
</evidence>
<name>A0A829Y970_9GAMM</name>
<evidence type="ECO:0000256" key="3">
    <source>
        <dbReference type="ARBA" id="ARBA00022723"/>
    </source>
</evidence>
<proteinExistence type="inferred from homology"/>
<evidence type="ECO:0000259" key="7">
    <source>
        <dbReference type="Pfam" id="PF01850"/>
    </source>
</evidence>
<dbReference type="EC" id="3.1.-.-" evidence="5"/>
<gene>
    <name evidence="5" type="primary">vapC</name>
    <name evidence="8" type="ORF">GCM10011487_14810</name>
</gene>
<keyword evidence="4 5" id="KW-0378">Hydrolase</keyword>
<comment type="similarity">
    <text evidence="5">Belongs to the PINc/VapC protein family.</text>
</comment>
<evidence type="ECO:0000313" key="8">
    <source>
        <dbReference type="EMBL" id="GFE79481.1"/>
    </source>
</evidence>
<dbReference type="RefSeq" id="WP_161811147.1">
    <property type="nucleotide sequence ID" value="NZ_BLJN01000001.1"/>
</dbReference>
<evidence type="ECO:0000256" key="4">
    <source>
        <dbReference type="ARBA" id="ARBA00022801"/>
    </source>
</evidence>
<dbReference type="CDD" id="cd18692">
    <property type="entry name" value="PIN_VapC-like"/>
    <property type="match status" value="1"/>
</dbReference>
<dbReference type="EMBL" id="BLJN01000001">
    <property type="protein sequence ID" value="GFE79481.1"/>
    <property type="molecule type" value="Genomic_DNA"/>
</dbReference>
<feature type="compositionally biased region" description="Basic residues" evidence="6">
    <location>
        <begin position="160"/>
        <end position="169"/>
    </location>
</feature>
<dbReference type="GO" id="GO:0000287">
    <property type="term" value="F:magnesium ion binding"/>
    <property type="evidence" value="ECO:0007669"/>
    <property type="project" value="UniProtKB-UniRule"/>
</dbReference>
<dbReference type="InterPro" id="IPR022907">
    <property type="entry name" value="VapC_family"/>
</dbReference>
<dbReference type="SUPFAM" id="SSF88723">
    <property type="entry name" value="PIN domain-like"/>
    <property type="match status" value="1"/>
</dbReference>